<sequence>MRMATVLTAGRWARLALLVCTLVGLAAMHTLGHGAHGGGGHGGHDRAGPPDAHPAASSHAAATGDASAMTDVVGAAFPMVDTAVPVAGAALPVSALTGVAVPVAGVVGAASSVAEVGEGAVLRVGAVRVGAVRVLPEGCPMAGCSSPRLRPAGDPGAGPPGWSICLAVLGALGVALFVAVLLLSGVRAVGPSARRLGGPPAGPRAPPPRPIGLRLAENSVSRT</sequence>
<keyword evidence="2" id="KW-0472">Membrane</keyword>
<accession>A0ABW7SKK9</accession>
<comment type="caution">
    <text evidence="3">The sequence shown here is derived from an EMBL/GenBank/DDBJ whole genome shotgun (WGS) entry which is preliminary data.</text>
</comment>
<keyword evidence="2" id="KW-0812">Transmembrane</keyword>
<evidence type="ECO:0000256" key="2">
    <source>
        <dbReference type="SAM" id="Phobius"/>
    </source>
</evidence>
<evidence type="ECO:0000256" key="1">
    <source>
        <dbReference type="SAM" id="MobiDB-lite"/>
    </source>
</evidence>
<feature type="compositionally biased region" description="Pro residues" evidence="1">
    <location>
        <begin position="200"/>
        <end position="210"/>
    </location>
</feature>
<evidence type="ECO:0000313" key="4">
    <source>
        <dbReference type="Proteomes" id="UP001611075"/>
    </source>
</evidence>
<feature type="region of interest" description="Disordered" evidence="1">
    <location>
        <begin position="36"/>
        <end position="63"/>
    </location>
</feature>
<reference evidence="3 4" key="1">
    <citation type="submission" date="2024-10" db="EMBL/GenBank/DDBJ databases">
        <title>The Natural Products Discovery Center: Release of the First 8490 Sequenced Strains for Exploring Actinobacteria Biosynthetic Diversity.</title>
        <authorList>
            <person name="Kalkreuter E."/>
            <person name="Kautsar S.A."/>
            <person name="Yang D."/>
            <person name="Bader C.D."/>
            <person name="Teijaro C.N."/>
            <person name="Fluegel L."/>
            <person name="Davis C.M."/>
            <person name="Simpson J.R."/>
            <person name="Lauterbach L."/>
            <person name="Steele A.D."/>
            <person name="Gui C."/>
            <person name="Meng S."/>
            <person name="Li G."/>
            <person name="Viehrig K."/>
            <person name="Ye F."/>
            <person name="Su P."/>
            <person name="Kiefer A.F."/>
            <person name="Nichols A."/>
            <person name="Cepeda A.J."/>
            <person name="Yan W."/>
            <person name="Fan B."/>
            <person name="Jiang Y."/>
            <person name="Adhikari A."/>
            <person name="Zheng C.-J."/>
            <person name="Schuster L."/>
            <person name="Cowan T.M."/>
            <person name="Smanski M.J."/>
            <person name="Chevrette M.G."/>
            <person name="De Carvalho L.P.S."/>
            <person name="Shen B."/>
        </authorList>
    </citation>
    <scope>NUCLEOTIDE SEQUENCE [LARGE SCALE GENOMIC DNA]</scope>
    <source>
        <strain evidence="3 4">NPDC021253</strain>
    </source>
</reference>
<feature type="compositionally biased region" description="Low complexity" evidence="1">
    <location>
        <begin position="49"/>
        <end position="63"/>
    </location>
</feature>
<proteinExistence type="predicted"/>
<dbReference type="Proteomes" id="UP001611075">
    <property type="component" value="Unassembled WGS sequence"/>
</dbReference>
<organism evidence="3 4">
    <name type="scientific">Micromonospora rubida</name>
    <dbReference type="NCBI Taxonomy" id="2697657"/>
    <lineage>
        <taxon>Bacteria</taxon>
        <taxon>Bacillati</taxon>
        <taxon>Actinomycetota</taxon>
        <taxon>Actinomycetes</taxon>
        <taxon>Micromonosporales</taxon>
        <taxon>Micromonosporaceae</taxon>
        <taxon>Micromonospora</taxon>
    </lineage>
</organism>
<feature type="region of interest" description="Disordered" evidence="1">
    <location>
        <begin position="193"/>
        <end position="223"/>
    </location>
</feature>
<name>A0ABW7SKK9_9ACTN</name>
<feature type="transmembrane region" description="Helical" evidence="2">
    <location>
        <begin position="161"/>
        <end position="186"/>
    </location>
</feature>
<protein>
    <submittedName>
        <fullName evidence="3">Uncharacterized protein</fullName>
    </submittedName>
</protein>
<keyword evidence="4" id="KW-1185">Reference proteome</keyword>
<dbReference type="RefSeq" id="WP_396680346.1">
    <property type="nucleotide sequence ID" value="NZ_JBIRPU010000010.1"/>
</dbReference>
<dbReference type="EMBL" id="JBIRPU010000010">
    <property type="protein sequence ID" value="MFI0794225.1"/>
    <property type="molecule type" value="Genomic_DNA"/>
</dbReference>
<gene>
    <name evidence="3" type="ORF">ACH4OY_16295</name>
</gene>
<evidence type="ECO:0000313" key="3">
    <source>
        <dbReference type="EMBL" id="MFI0794225.1"/>
    </source>
</evidence>
<keyword evidence="2" id="KW-1133">Transmembrane helix</keyword>